<sequence length="289" mass="31359">MAIEAGQINPNNHTSSFHGVDHNYYASGVPANLDSLLLCQPAAAATEAVFQSPLCMPTMAPDGTRVSRNEHGKRCREYYGCSSSVLGCEAAVQIQGQQRELDCLLSLHTQRLRMELEERTLRSYKVLVSGVRGAVTAAIREKDEAISRLTKLNWDLHERIRSISMENDLWRGLAQSNEAAANSLRTDLERVLMSPGLVEDHKVSPEGNEDDAESCRGSSDGASADYDDDTASTMGRRGCKGSCQGRNEAMVLVMPCRHLCLCTTCGSGSRQSCPVCGCAITASVHVNFS</sequence>
<name>A0ACB9QZA9_9MYRT</name>
<organism evidence="1 2">
    <name type="scientific">Melastoma candidum</name>
    <dbReference type="NCBI Taxonomy" id="119954"/>
    <lineage>
        <taxon>Eukaryota</taxon>
        <taxon>Viridiplantae</taxon>
        <taxon>Streptophyta</taxon>
        <taxon>Embryophyta</taxon>
        <taxon>Tracheophyta</taxon>
        <taxon>Spermatophyta</taxon>
        <taxon>Magnoliopsida</taxon>
        <taxon>eudicotyledons</taxon>
        <taxon>Gunneridae</taxon>
        <taxon>Pentapetalae</taxon>
        <taxon>rosids</taxon>
        <taxon>malvids</taxon>
        <taxon>Myrtales</taxon>
        <taxon>Melastomataceae</taxon>
        <taxon>Melastomatoideae</taxon>
        <taxon>Melastomateae</taxon>
        <taxon>Melastoma</taxon>
    </lineage>
</organism>
<reference evidence="2" key="1">
    <citation type="journal article" date="2023" name="Front. Plant Sci.">
        <title>Chromosomal-level genome assembly of Melastoma candidum provides insights into trichome evolution.</title>
        <authorList>
            <person name="Zhong Y."/>
            <person name="Wu W."/>
            <person name="Sun C."/>
            <person name="Zou P."/>
            <person name="Liu Y."/>
            <person name="Dai S."/>
            <person name="Zhou R."/>
        </authorList>
    </citation>
    <scope>NUCLEOTIDE SEQUENCE [LARGE SCALE GENOMIC DNA]</scope>
</reference>
<protein>
    <submittedName>
        <fullName evidence="1">Uncharacterized protein</fullName>
    </submittedName>
</protein>
<accession>A0ACB9QZA9</accession>
<proteinExistence type="predicted"/>
<dbReference type="Proteomes" id="UP001057402">
    <property type="component" value="Chromosome 5"/>
</dbReference>
<dbReference type="EMBL" id="CM042884">
    <property type="protein sequence ID" value="KAI4370896.1"/>
    <property type="molecule type" value="Genomic_DNA"/>
</dbReference>
<evidence type="ECO:0000313" key="1">
    <source>
        <dbReference type="EMBL" id="KAI4370896.1"/>
    </source>
</evidence>
<gene>
    <name evidence="1" type="ORF">MLD38_019192</name>
</gene>
<comment type="caution">
    <text evidence="1">The sequence shown here is derived from an EMBL/GenBank/DDBJ whole genome shotgun (WGS) entry which is preliminary data.</text>
</comment>
<evidence type="ECO:0000313" key="2">
    <source>
        <dbReference type="Proteomes" id="UP001057402"/>
    </source>
</evidence>
<keyword evidence="2" id="KW-1185">Reference proteome</keyword>